<sequence length="142" mass="15630">MTTYPMPPAGHDDEDEQFRAEELAGLAPDGKAYEQYDTWFHNNYTAGTDHAGLGGTARLWAVEHDGGRDRWHVTGAAPGLTLQYLQITEGDRRAGWEFVEQTVLASGVNAGCWPQAMLDARLQDLGPSPLKVDTRSCVTRRA</sequence>
<dbReference type="Proteomes" id="UP000318416">
    <property type="component" value="Unassembled WGS sequence"/>
</dbReference>
<keyword evidence="2" id="KW-1185">Reference proteome</keyword>
<dbReference type="EMBL" id="VIVR01000001">
    <property type="protein sequence ID" value="TWE21906.1"/>
    <property type="molecule type" value="Genomic_DNA"/>
</dbReference>
<evidence type="ECO:0000313" key="2">
    <source>
        <dbReference type="Proteomes" id="UP000318416"/>
    </source>
</evidence>
<comment type="caution">
    <text evidence="1">The sequence shown here is derived from an EMBL/GenBank/DDBJ whole genome shotgun (WGS) entry which is preliminary data.</text>
</comment>
<proteinExistence type="predicted"/>
<name>A0A561F212_9ACTN</name>
<dbReference type="AlphaFoldDB" id="A0A561F212"/>
<organism evidence="1 2">
    <name type="scientific">Kitasatospora atroaurantiaca</name>
    <dbReference type="NCBI Taxonomy" id="285545"/>
    <lineage>
        <taxon>Bacteria</taxon>
        <taxon>Bacillati</taxon>
        <taxon>Actinomycetota</taxon>
        <taxon>Actinomycetes</taxon>
        <taxon>Kitasatosporales</taxon>
        <taxon>Streptomycetaceae</taxon>
        <taxon>Kitasatospora</taxon>
    </lineage>
</organism>
<reference evidence="1 2" key="1">
    <citation type="submission" date="2019-06" db="EMBL/GenBank/DDBJ databases">
        <title>Sequencing the genomes of 1000 actinobacteria strains.</title>
        <authorList>
            <person name="Klenk H.-P."/>
        </authorList>
    </citation>
    <scope>NUCLEOTIDE SEQUENCE [LARGE SCALE GENOMIC DNA]</scope>
    <source>
        <strain evidence="1 2">DSM 41649</strain>
    </source>
</reference>
<protein>
    <submittedName>
        <fullName evidence="1">Uncharacterized protein</fullName>
    </submittedName>
</protein>
<evidence type="ECO:0000313" key="1">
    <source>
        <dbReference type="EMBL" id="TWE21906.1"/>
    </source>
</evidence>
<dbReference type="RefSeq" id="WP_145797012.1">
    <property type="nucleotide sequence ID" value="NZ_BAAABR010000010.1"/>
</dbReference>
<accession>A0A561F212</accession>
<gene>
    <name evidence="1" type="ORF">FB465_7155</name>
</gene>